<name>A0A3N9TEP1_9VIBR</name>
<keyword evidence="13" id="KW-1185">Reference proteome</keyword>
<evidence type="ECO:0000256" key="11">
    <source>
        <dbReference type="ARBA" id="ARBA00049878"/>
    </source>
</evidence>
<evidence type="ECO:0000256" key="2">
    <source>
        <dbReference type="ARBA" id="ARBA00005426"/>
    </source>
</evidence>
<dbReference type="OrthoDB" id="9803224at2"/>
<gene>
    <name evidence="12" type="ORF">EES38_17255</name>
</gene>
<comment type="catalytic activity">
    <reaction evidence="11">
        <text>2 [molybdopterin-synthase sulfur-carrier protein]-C-terminal-Gly-aminoethanethioate + cyclic pyranopterin phosphate + H2O = molybdopterin + 2 [molybdopterin-synthase sulfur-carrier protein]-C-terminal Gly-Gly + 2 H(+)</text>
        <dbReference type="Rhea" id="RHEA:26333"/>
        <dbReference type="Rhea" id="RHEA-COMP:12202"/>
        <dbReference type="Rhea" id="RHEA-COMP:19907"/>
        <dbReference type="ChEBI" id="CHEBI:15377"/>
        <dbReference type="ChEBI" id="CHEBI:15378"/>
        <dbReference type="ChEBI" id="CHEBI:58698"/>
        <dbReference type="ChEBI" id="CHEBI:59648"/>
        <dbReference type="ChEBI" id="CHEBI:90778"/>
        <dbReference type="ChEBI" id="CHEBI:232372"/>
        <dbReference type="EC" id="2.8.1.12"/>
    </reaction>
</comment>
<proteinExistence type="inferred from homology"/>
<evidence type="ECO:0000313" key="12">
    <source>
        <dbReference type="EMBL" id="RQW61915.1"/>
    </source>
</evidence>
<comment type="pathway">
    <text evidence="1">Cofactor biosynthesis; molybdopterin biosynthesis.</text>
</comment>
<protein>
    <recommendedName>
        <fullName evidence="4">Molybdopterin synthase catalytic subunit</fullName>
        <ecNumber evidence="3">2.8.1.12</ecNumber>
    </recommendedName>
    <alternativeName>
        <fullName evidence="9">MPT synthase subunit 2</fullName>
    </alternativeName>
    <alternativeName>
        <fullName evidence="7">Molybdenum cofactor biosynthesis protein E</fullName>
    </alternativeName>
    <alternativeName>
        <fullName evidence="8">Molybdopterin-converting factor large subunit</fullName>
    </alternativeName>
    <alternativeName>
        <fullName evidence="10">Molybdopterin-converting factor subunit 2</fullName>
    </alternativeName>
</protein>
<accession>A0A3N9TEP1</accession>
<dbReference type="AlphaFoldDB" id="A0A3N9TEP1"/>
<evidence type="ECO:0000313" key="13">
    <source>
        <dbReference type="Proteomes" id="UP000281112"/>
    </source>
</evidence>
<dbReference type="EC" id="2.8.1.12" evidence="3"/>
<dbReference type="CDD" id="cd00756">
    <property type="entry name" value="MoaE"/>
    <property type="match status" value="1"/>
</dbReference>
<sequence length="131" mass="14943">MRQRDTSCGALVTFIGSVRDINEGEDVSALTLEHYPGMTEKVLCGIADKAQQRFGVNQIDIYHRVGTLGLNEQIVFVGVAAKHRESAFLACEFVMDFLKTEAPFWKKEHRKSETVWLDQAKKEALARKRWE</sequence>
<reference evidence="12 13" key="1">
    <citation type="submission" date="2018-11" db="EMBL/GenBank/DDBJ databases">
        <title>Vibrio LJC006 sp. nov., isolated from seawater during the bloom of the enteromorpha.</title>
        <authorList>
            <person name="Liang J."/>
        </authorList>
    </citation>
    <scope>NUCLEOTIDE SEQUENCE [LARGE SCALE GENOMIC DNA]</scope>
    <source>
        <strain evidence="12 13">LJC006</strain>
    </source>
</reference>
<evidence type="ECO:0000256" key="9">
    <source>
        <dbReference type="ARBA" id="ARBA00030781"/>
    </source>
</evidence>
<comment type="similarity">
    <text evidence="2">Belongs to the MoaE family.</text>
</comment>
<evidence type="ECO:0000256" key="8">
    <source>
        <dbReference type="ARBA" id="ARBA00030407"/>
    </source>
</evidence>
<dbReference type="Gene3D" id="3.90.1170.40">
    <property type="entry name" value="Molybdopterin biosynthesis MoaE subunit"/>
    <property type="match status" value="1"/>
</dbReference>
<evidence type="ECO:0000256" key="4">
    <source>
        <dbReference type="ARBA" id="ARBA00013858"/>
    </source>
</evidence>
<dbReference type="PANTHER" id="PTHR23404">
    <property type="entry name" value="MOLYBDOPTERIN SYNTHASE RELATED"/>
    <property type="match status" value="1"/>
</dbReference>
<evidence type="ECO:0000256" key="10">
    <source>
        <dbReference type="ARBA" id="ARBA00032474"/>
    </source>
</evidence>
<evidence type="ECO:0000256" key="1">
    <source>
        <dbReference type="ARBA" id="ARBA00005046"/>
    </source>
</evidence>
<organism evidence="12 13">
    <name type="scientific">Vibrio viridaestus</name>
    <dbReference type="NCBI Taxonomy" id="2487322"/>
    <lineage>
        <taxon>Bacteria</taxon>
        <taxon>Pseudomonadati</taxon>
        <taxon>Pseudomonadota</taxon>
        <taxon>Gammaproteobacteria</taxon>
        <taxon>Vibrionales</taxon>
        <taxon>Vibrionaceae</taxon>
        <taxon>Vibrio</taxon>
    </lineage>
</organism>
<dbReference type="InterPro" id="IPR036563">
    <property type="entry name" value="MoaE_sf"/>
</dbReference>
<dbReference type="UniPathway" id="UPA00344"/>
<evidence type="ECO:0000256" key="7">
    <source>
        <dbReference type="ARBA" id="ARBA00029745"/>
    </source>
</evidence>
<evidence type="ECO:0000256" key="3">
    <source>
        <dbReference type="ARBA" id="ARBA00011950"/>
    </source>
</evidence>
<dbReference type="Pfam" id="PF02391">
    <property type="entry name" value="MoaE"/>
    <property type="match status" value="1"/>
</dbReference>
<evidence type="ECO:0000256" key="5">
    <source>
        <dbReference type="ARBA" id="ARBA00023150"/>
    </source>
</evidence>
<comment type="subunit">
    <text evidence="6">Heterotetramer of 2 MoaD subunits and 2 MoaE subunits. Also stable as homodimer. The enzyme changes between these two forms during catalysis.</text>
</comment>
<keyword evidence="5" id="KW-0501">Molybdenum cofactor biosynthesis</keyword>
<dbReference type="InterPro" id="IPR003448">
    <property type="entry name" value="Mopterin_biosynth_MoaE"/>
</dbReference>
<dbReference type="SUPFAM" id="SSF54690">
    <property type="entry name" value="Molybdopterin synthase subunit MoaE"/>
    <property type="match status" value="1"/>
</dbReference>
<dbReference type="GO" id="GO:0030366">
    <property type="term" value="F:molybdopterin synthase activity"/>
    <property type="evidence" value="ECO:0007669"/>
    <property type="project" value="UniProtKB-EC"/>
</dbReference>
<dbReference type="EMBL" id="RJVQ01000009">
    <property type="protein sequence ID" value="RQW61915.1"/>
    <property type="molecule type" value="Genomic_DNA"/>
</dbReference>
<comment type="caution">
    <text evidence="12">The sequence shown here is derived from an EMBL/GenBank/DDBJ whole genome shotgun (WGS) entry which is preliminary data.</text>
</comment>
<dbReference type="GO" id="GO:0006777">
    <property type="term" value="P:Mo-molybdopterin cofactor biosynthetic process"/>
    <property type="evidence" value="ECO:0007669"/>
    <property type="project" value="UniProtKB-KW"/>
</dbReference>
<dbReference type="Proteomes" id="UP000281112">
    <property type="component" value="Unassembled WGS sequence"/>
</dbReference>
<evidence type="ECO:0000256" key="6">
    <source>
        <dbReference type="ARBA" id="ARBA00026066"/>
    </source>
</evidence>